<dbReference type="GO" id="GO:0003865">
    <property type="term" value="F:3-oxo-5-alpha-steroid 4-dehydrogenase activity"/>
    <property type="evidence" value="ECO:0007669"/>
    <property type="project" value="TreeGrafter"/>
</dbReference>
<dbReference type="Pfam" id="PF02544">
    <property type="entry name" value="Steroid_dh"/>
    <property type="match status" value="1"/>
</dbReference>
<evidence type="ECO:0000313" key="7">
    <source>
        <dbReference type="EMBL" id="KAJ5247848.1"/>
    </source>
</evidence>
<dbReference type="GO" id="GO:0006488">
    <property type="term" value="P:dolichol-linked oligosaccharide biosynthetic process"/>
    <property type="evidence" value="ECO:0007669"/>
    <property type="project" value="UniProtKB-UniRule"/>
</dbReference>
<dbReference type="PANTHER" id="PTHR14624">
    <property type="entry name" value="DFG10 PROTEIN"/>
    <property type="match status" value="1"/>
</dbReference>
<keyword evidence="5" id="KW-0560">Oxidoreductase</keyword>
<evidence type="ECO:0000256" key="1">
    <source>
        <dbReference type="ARBA" id="ARBA00004127"/>
    </source>
</evidence>
<feature type="transmembrane region" description="Helical" evidence="5">
    <location>
        <begin position="232"/>
        <end position="255"/>
    </location>
</feature>
<comment type="function">
    <text evidence="5">Plays a key role in early steps of protein N-linked glycosylation by being involved in the conversion of polyprenol into dolichol. Acts as a polyprenal reductase that mediates the reduction of polyprenal into dolichal in a NADP-dependent mechanism. Dolichols are required for the synthesis of dolichol-linked monosaccharides and the oligosaccharide precursor used for N-glycosylation.</text>
</comment>
<dbReference type="InterPro" id="IPR039698">
    <property type="entry name" value="Dfg10/SRD5A3"/>
</dbReference>
<feature type="domain" description="3-oxo-5-alpha-steroid 4-dehydrogenase C-terminal" evidence="6">
    <location>
        <begin position="193"/>
        <end position="308"/>
    </location>
</feature>
<dbReference type="GO" id="GO:0005789">
    <property type="term" value="C:endoplasmic reticulum membrane"/>
    <property type="evidence" value="ECO:0007669"/>
    <property type="project" value="UniProtKB-SubCell"/>
</dbReference>
<evidence type="ECO:0000313" key="8">
    <source>
        <dbReference type="Proteomes" id="UP001150941"/>
    </source>
</evidence>
<keyword evidence="5" id="KW-0256">Endoplasmic reticulum</keyword>
<name>A0A9W9PJA6_9EURO</name>
<dbReference type="PROSITE" id="PS50244">
    <property type="entry name" value="S5A_REDUCTASE"/>
    <property type="match status" value="1"/>
</dbReference>
<sequence length="308" mass="34553">MASLLDRALDLMSMDAVDAVRAGFLLAAATVYAVSVPSALRSRFLVYGPRATPTTSPESSGLLDRLTKWRVPHHYFRQFYIASLLSSAFWAFQLVTRGFAFQAIAARVNDEHKQQSMSLHQVLTCWILLTMQGLRRLWECNIFAKPSSSQMLVPHWLLGLGFYLAAGVAIWIEGAGSLLSHTLTIDDLKMTNAPSMRTFACVPLFLVASGLQHDCHHFLFTLKRYTLPDHALFRGIVCPHYGAECIIYLTLALVAAPPGQMVNKTLLSCAAFVAVNLGLTARTTKEWYMNKFDREQVKSRWLMIPYVY</sequence>
<evidence type="ECO:0000256" key="5">
    <source>
        <dbReference type="RuleBase" id="RU367081"/>
    </source>
</evidence>
<gene>
    <name evidence="7" type="ORF">N7468_002831</name>
</gene>
<dbReference type="GeneID" id="83199431"/>
<dbReference type="AlphaFoldDB" id="A0A9W9PJA6"/>
<dbReference type="EMBL" id="JAPQKS010000002">
    <property type="protein sequence ID" value="KAJ5247848.1"/>
    <property type="molecule type" value="Genomic_DNA"/>
</dbReference>
<feature type="transmembrane region" description="Helical" evidence="5">
    <location>
        <begin position="261"/>
        <end position="281"/>
    </location>
</feature>
<comment type="similarity">
    <text evidence="5">Belongs to the steroid 5-alpha reductase family. Polyprenal reductase subfamily.</text>
</comment>
<evidence type="ECO:0000256" key="3">
    <source>
        <dbReference type="ARBA" id="ARBA00022989"/>
    </source>
</evidence>
<reference evidence="7" key="2">
    <citation type="journal article" date="2023" name="IMA Fungus">
        <title>Comparative genomic study of the Penicillium genus elucidates a diverse pangenome and 15 lateral gene transfer events.</title>
        <authorList>
            <person name="Petersen C."/>
            <person name="Sorensen T."/>
            <person name="Nielsen M.R."/>
            <person name="Sondergaard T.E."/>
            <person name="Sorensen J.L."/>
            <person name="Fitzpatrick D.A."/>
            <person name="Frisvad J.C."/>
            <person name="Nielsen K.L."/>
        </authorList>
    </citation>
    <scope>NUCLEOTIDE SEQUENCE</scope>
    <source>
        <strain evidence="7">IBT 19713</strain>
    </source>
</reference>
<evidence type="ECO:0000256" key="4">
    <source>
        <dbReference type="ARBA" id="ARBA00023136"/>
    </source>
</evidence>
<dbReference type="RefSeq" id="XP_058335269.1">
    <property type="nucleotide sequence ID" value="XM_058472128.1"/>
</dbReference>
<feature type="transmembrane region" description="Helical" evidence="5">
    <location>
        <begin position="117"/>
        <end position="134"/>
    </location>
</feature>
<comment type="catalytic activity">
    <reaction evidence="5">
        <text>a di-trans,poly-cis-dolichal + NADP(+) = a di-trans,poly-cis-polyprenal + NADPH + H(+)</text>
        <dbReference type="Rhea" id="RHEA:80727"/>
        <dbReference type="Rhea" id="RHEA-COMP:19536"/>
        <dbReference type="Rhea" id="RHEA-COMP:19537"/>
        <dbReference type="ChEBI" id="CHEBI:15378"/>
        <dbReference type="ChEBI" id="CHEBI:57783"/>
        <dbReference type="ChEBI" id="CHEBI:58349"/>
        <dbReference type="ChEBI" id="CHEBI:231623"/>
        <dbReference type="ChEBI" id="CHEBI:231637"/>
        <dbReference type="EC" id="1.3.1.94"/>
    </reaction>
    <physiologicalReaction direction="right-to-left" evidence="5">
        <dbReference type="Rhea" id="RHEA:80729"/>
    </physiologicalReaction>
</comment>
<feature type="transmembrane region" description="Helical" evidence="5">
    <location>
        <begin position="20"/>
        <end position="40"/>
    </location>
</feature>
<comment type="subcellular location">
    <subcellularLocation>
        <location evidence="1">Endomembrane system</location>
        <topology evidence="1">Multi-pass membrane protein</topology>
    </subcellularLocation>
    <subcellularLocation>
        <location evidence="5">Endoplasmic reticulum membrane</location>
    </subcellularLocation>
</comment>
<evidence type="ECO:0000259" key="6">
    <source>
        <dbReference type="Pfam" id="PF02544"/>
    </source>
</evidence>
<organism evidence="7 8">
    <name type="scientific">Penicillium chermesinum</name>
    <dbReference type="NCBI Taxonomy" id="63820"/>
    <lineage>
        <taxon>Eukaryota</taxon>
        <taxon>Fungi</taxon>
        <taxon>Dikarya</taxon>
        <taxon>Ascomycota</taxon>
        <taxon>Pezizomycotina</taxon>
        <taxon>Eurotiomycetes</taxon>
        <taxon>Eurotiomycetidae</taxon>
        <taxon>Eurotiales</taxon>
        <taxon>Aspergillaceae</taxon>
        <taxon>Penicillium</taxon>
    </lineage>
</organism>
<dbReference type="OrthoDB" id="541710at2759"/>
<proteinExistence type="inferred from homology"/>
<dbReference type="GO" id="GO:0102389">
    <property type="term" value="F:polyprenol reductase activity"/>
    <property type="evidence" value="ECO:0007669"/>
    <property type="project" value="UniProtKB-UniRule"/>
</dbReference>
<comment type="pathway">
    <text evidence="5">Protein modification; protein glycosylation.</text>
</comment>
<keyword evidence="2 5" id="KW-0812">Transmembrane</keyword>
<reference evidence="7" key="1">
    <citation type="submission" date="2022-11" db="EMBL/GenBank/DDBJ databases">
        <authorList>
            <person name="Petersen C."/>
        </authorList>
    </citation>
    <scope>NUCLEOTIDE SEQUENCE</scope>
    <source>
        <strain evidence="7">IBT 19713</strain>
    </source>
</reference>
<comment type="caution">
    <text evidence="7">The sequence shown here is derived from an EMBL/GenBank/DDBJ whole genome shotgun (WGS) entry which is preliminary data.</text>
</comment>
<dbReference type="EC" id="1.3.1.94" evidence="5"/>
<feature type="transmembrane region" description="Helical" evidence="5">
    <location>
        <begin position="155"/>
        <end position="172"/>
    </location>
</feature>
<feature type="transmembrane region" description="Helical" evidence="5">
    <location>
        <begin position="192"/>
        <end position="211"/>
    </location>
</feature>
<dbReference type="GO" id="GO:0160198">
    <property type="term" value="F:polyprenal reductase activity"/>
    <property type="evidence" value="ECO:0007669"/>
    <property type="project" value="UniProtKB-EC"/>
</dbReference>
<accession>A0A9W9PJA6</accession>
<dbReference type="Proteomes" id="UP001150941">
    <property type="component" value="Unassembled WGS sequence"/>
</dbReference>
<keyword evidence="8" id="KW-1185">Reference proteome</keyword>
<dbReference type="GO" id="GO:0016095">
    <property type="term" value="P:polyprenol catabolic process"/>
    <property type="evidence" value="ECO:0007669"/>
    <property type="project" value="UniProtKB-UniRule"/>
</dbReference>
<keyword evidence="4 5" id="KW-0472">Membrane</keyword>
<dbReference type="InterPro" id="IPR001104">
    <property type="entry name" value="3-oxo-5_a-steroid_4-DH_C"/>
</dbReference>
<keyword evidence="3 5" id="KW-1133">Transmembrane helix</keyword>
<feature type="transmembrane region" description="Helical" evidence="5">
    <location>
        <begin position="79"/>
        <end position="105"/>
    </location>
</feature>
<protein>
    <recommendedName>
        <fullName evidence="5">Polyprenal reductase</fullName>
        <ecNumber evidence="5">1.3.1.94</ecNumber>
    </recommendedName>
</protein>
<dbReference type="PANTHER" id="PTHR14624:SF0">
    <property type="entry name" value="POLYPRENOL REDUCTASE"/>
    <property type="match status" value="1"/>
</dbReference>
<evidence type="ECO:0000256" key="2">
    <source>
        <dbReference type="ARBA" id="ARBA00022692"/>
    </source>
</evidence>
<keyword evidence="5" id="KW-0521">NADP</keyword>